<proteinExistence type="predicted"/>
<feature type="transmembrane region" description="Helical" evidence="1">
    <location>
        <begin position="65"/>
        <end position="90"/>
    </location>
</feature>
<keyword evidence="3" id="KW-1185">Reference proteome</keyword>
<feature type="transmembrane region" description="Helical" evidence="1">
    <location>
        <begin position="22"/>
        <end position="53"/>
    </location>
</feature>
<dbReference type="EMBL" id="BLXT01002310">
    <property type="protein sequence ID" value="GFN92996.1"/>
    <property type="molecule type" value="Genomic_DNA"/>
</dbReference>
<accession>A0AAV3ZEW0</accession>
<keyword evidence="1" id="KW-1133">Transmembrane helix</keyword>
<evidence type="ECO:0000256" key="1">
    <source>
        <dbReference type="SAM" id="Phobius"/>
    </source>
</evidence>
<feature type="transmembrane region" description="Helical" evidence="1">
    <location>
        <begin position="207"/>
        <end position="227"/>
    </location>
</feature>
<dbReference type="Gene3D" id="1.20.1070.10">
    <property type="entry name" value="Rhodopsin 7-helix transmembrane proteins"/>
    <property type="match status" value="1"/>
</dbReference>
<evidence type="ECO:0000313" key="3">
    <source>
        <dbReference type="Proteomes" id="UP000735302"/>
    </source>
</evidence>
<reference evidence="2 3" key="1">
    <citation type="journal article" date="2021" name="Elife">
        <title>Chloroplast acquisition without the gene transfer in kleptoplastic sea slugs, Plakobranchus ocellatus.</title>
        <authorList>
            <person name="Maeda T."/>
            <person name="Takahashi S."/>
            <person name="Yoshida T."/>
            <person name="Shimamura S."/>
            <person name="Takaki Y."/>
            <person name="Nagai Y."/>
            <person name="Toyoda A."/>
            <person name="Suzuki Y."/>
            <person name="Arimoto A."/>
            <person name="Ishii H."/>
            <person name="Satoh N."/>
            <person name="Nishiyama T."/>
            <person name="Hasebe M."/>
            <person name="Maruyama T."/>
            <person name="Minagawa J."/>
            <person name="Obokata J."/>
            <person name="Shigenobu S."/>
        </authorList>
    </citation>
    <scope>NUCLEOTIDE SEQUENCE [LARGE SCALE GENOMIC DNA]</scope>
</reference>
<sequence length="291" mass="32517">MEFINSTSFAPDTREDIISETAVWILAITIRVCLSTVFSVSAFITNIINFIVFKRMSIDDSAKESFLILSIADGSVGFIGTIAGVCNGLRYLASAQVQASMYALYFLLLAAATVPSMTSLLSTVVLAVVRCCSVVLPFRVKTLFAARRQRIFICSATAILIGTVTYSLMGTKINIAPNLNTNVSRLQLTFHPEYVQRSWYTDIYRGLVFYLSFLAVTICLFFMIIALKHCRYEYNLVYTRICSVYGVQCPGHDRVHFETDSSRPEQRRDVSLVAGRTSDFCRGIPAPQLYT</sequence>
<gene>
    <name evidence="2" type="ORF">PoB_001950200</name>
</gene>
<name>A0AAV3ZEW0_9GAST</name>
<comment type="caution">
    <text evidence="2">The sequence shown here is derived from an EMBL/GenBank/DDBJ whole genome shotgun (WGS) entry which is preliminary data.</text>
</comment>
<protein>
    <submittedName>
        <fullName evidence="2">Chemosensory receptor c</fullName>
    </submittedName>
</protein>
<feature type="transmembrane region" description="Helical" evidence="1">
    <location>
        <begin position="150"/>
        <end position="169"/>
    </location>
</feature>
<organism evidence="2 3">
    <name type="scientific">Plakobranchus ocellatus</name>
    <dbReference type="NCBI Taxonomy" id="259542"/>
    <lineage>
        <taxon>Eukaryota</taxon>
        <taxon>Metazoa</taxon>
        <taxon>Spiralia</taxon>
        <taxon>Lophotrochozoa</taxon>
        <taxon>Mollusca</taxon>
        <taxon>Gastropoda</taxon>
        <taxon>Heterobranchia</taxon>
        <taxon>Euthyneura</taxon>
        <taxon>Panpulmonata</taxon>
        <taxon>Sacoglossa</taxon>
        <taxon>Placobranchoidea</taxon>
        <taxon>Plakobranchidae</taxon>
        <taxon>Plakobranchus</taxon>
    </lineage>
</organism>
<dbReference type="AlphaFoldDB" id="A0AAV3ZEW0"/>
<keyword evidence="1" id="KW-0472">Membrane</keyword>
<keyword evidence="2" id="KW-0675">Receptor</keyword>
<feature type="transmembrane region" description="Helical" evidence="1">
    <location>
        <begin position="102"/>
        <end position="129"/>
    </location>
</feature>
<dbReference type="SUPFAM" id="SSF81321">
    <property type="entry name" value="Family A G protein-coupled receptor-like"/>
    <property type="match status" value="1"/>
</dbReference>
<keyword evidence="1" id="KW-0812">Transmembrane</keyword>
<dbReference type="Proteomes" id="UP000735302">
    <property type="component" value="Unassembled WGS sequence"/>
</dbReference>
<evidence type="ECO:0000313" key="2">
    <source>
        <dbReference type="EMBL" id="GFN92996.1"/>
    </source>
</evidence>